<dbReference type="RefSeq" id="WP_131172050.1">
    <property type="nucleotide sequence ID" value="NZ_FXTL01000007.1"/>
</dbReference>
<organism evidence="2 3">
    <name type="scientific">Propioniciclava tarda</name>
    <dbReference type="NCBI Taxonomy" id="433330"/>
    <lineage>
        <taxon>Bacteria</taxon>
        <taxon>Bacillati</taxon>
        <taxon>Actinomycetota</taxon>
        <taxon>Actinomycetes</taxon>
        <taxon>Propionibacteriales</taxon>
        <taxon>Propionibacteriaceae</taxon>
        <taxon>Propioniciclava</taxon>
    </lineage>
</organism>
<keyword evidence="3" id="KW-1185">Reference proteome</keyword>
<accession>A0A4V2JT53</accession>
<evidence type="ECO:0000313" key="3">
    <source>
        <dbReference type="Proteomes" id="UP000291933"/>
    </source>
</evidence>
<comment type="caution">
    <text evidence="2">The sequence shown here is derived from an EMBL/GenBank/DDBJ whole genome shotgun (WGS) entry which is preliminary data.</text>
</comment>
<protein>
    <submittedName>
        <fullName evidence="2">Uncharacterized protein</fullName>
    </submittedName>
</protein>
<feature type="region of interest" description="Disordered" evidence="1">
    <location>
        <begin position="43"/>
        <end position="72"/>
    </location>
</feature>
<dbReference type="Proteomes" id="UP000291933">
    <property type="component" value="Unassembled WGS sequence"/>
</dbReference>
<evidence type="ECO:0000256" key="1">
    <source>
        <dbReference type="SAM" id="MobiDB-lite"/>
    </source>
</evidence>
<dbReference type="AlphaFoldDB" id="A0A4V2JT53"/>
<dbReference type="EMBL" id="SDMR01000008">
    <property type="protein sequence ID" value="TBT94961.1"/>
    <property type="molecule type" value="Genomic_DNA"/>
</dbReference>
<sequence>MAPNFSAFTTPSKVIAEASAQGVKALGISSFFDQQVHRRFADEARAAGPFDPSTLRQAQGKLAQGPISGRRS</sequence>
<gene>
    <name evidence="2" type="ORF">ET996_08095</name>
</gene>
<reference evidence="2 3" key="1">
    <citation type="submission" date="2019-01" db="EMBL/GenBank/DDBJ databases">
        <title>Lactibacter flavus gen. nov., sp. nov., a novel bacterium of the family Propionibacteriaceae isolated from raw milk and dairy products.</title>
        <authorList>
            <person name="Huptas C."/>
            <person name="Wenning M."/>
            <person name="Breitenwieser F."/>
            <person name="Doll E."/>
            <person name="Von Neubeck M."/>
            <person name="Busse H.-J."/>
            <person name="Scherer S."/>
        </authorList>
    </citation>
    <scope>NUCLEOTIDE SEQUENCE [LARGE SCALE GENOMIC DNA]</scope>
    <source>
        <strain evidence="2 3">DSM 22130</strain>
    </source>
</reference>
<name>A0A4V2JT53_PROTD</name>
<evidence type="ECO:0000313" key="2">
    <source>
        <dbReference type="EMBL" id="TBT94961.1"/>
    </source>
</evidence>
<proteinExistence type="predicted"/>